<name>A0A8E2BAG3_9HYPH</name>
<dbReference type="RefSeq" id="WP_184767261.1">
    <property type="nucleotide sequence ID" value="NZ_JACHGI010000001.1"/>
</dbReference>
<dbReference type="EMBL" id="JACHGI010000001">
    <property type="protein sequence ID" value="MBB6464693.1"/>
    <property type="molecule type" value="Genomic_DNA"/>
</dbReference>
<sequence>MSNTGHVVPQQKMPKLIVVAAFNRDDEGDLKPAFDPRQMQSEDAAKRLAKMIESEHAGVIAWSREANPAIGEYGEPTILYRAGDVPDME</sequence>
<reference evidence="1 2" key="1">
    <citation type="submission" date="2020-08" db="EMBL/GenBank/DDBJ databases">
        <title>Genomic Encyclopedia of Type Strains, Phase IV (KMG-IV): sequencing the most valuable type-strain genomes for metagenomic binning, comparative biology and taxonomic classification.</title>
        <authorList>
            <person name="Goeker M."/>
        </authorList>
    </citation>
    <scope>NUCLEOTIDE SEQUENCE [LARGE SCALE GENOMIC DNA]</scope>
    <source>
        <strain evidence="1 2">DSM 17454</strain>
    </source>
</reference>
<evidence type="ECO:0000313" key="1">
    <source>
        <dbReference type="EMBL" id="MBB6464693.1"/>
    </source>
</evidence>
<dbReference type="Proteomes" id="UP000532373">
    <property type="component" value="Unassembled WGS sequence"/>
</dbReference>
<dbReference type="AlphaFoldDB" id="A0A8E2BAG3"/>
<organism evidence="1 2">
    <name type="scientific">Aminobacter carboxidus</name>
    <dbReference type="NCBI Taxonomy" id="376165"/>
    <lineage>
        <taxon>Bacteria</taxon>
        <taxon>Pseudomonadati</taxon>
        <taxon>Pseudomonadota</taxon>
        <taxon>Alphaproteobacteria</taxon>
        <taxon>Hyphomicrobiales</taxon>
        <taxon>Phyllobacteriaceae</taxon>
        <taxon>Aminobacter</taxon>
    </lineage>
</organism>
<comment type="caution">
    <text evidence="1">The sequence shown here is derived from an EMBL/GenBank/DDBJ whole genome shotgun (WGS) entry which is preliminary data.</text>
</comment>
<proteinExistence type="predicted"/>
<protein>
    <submittedName>
        <fullName evidence="1">Uncharacterized protein</fullName>
    </submittedName>
</protein>
<evidence type="ECO:0000313" key="2">
    <source>
        <dbReference type="Proteomes" id="UP000532373"/>
    </source>
</evidence>
<gene>
    <name evidence="1" type="ORF">HNQ96_000540</name>
</gene>
<accession>A0A8E2BAG3</accession>